<feature type="compositionally biased region" description="Basic and acidic residues" evidence="1">
    <location>
        <begin position="77"/>
        <end position="92"/>
    </location>
</feature>
<feature type="compositionally biased region" description="Basic residues" evidence="1">
    <location>
        <begin position="58"/>
        <end position="71"/>
    </location>
</feature>
<dbReference type="Proteomes" id="UP000823775">
    <property type="component" value="Unassembled WGS sequence"/>
</dbReference>
<evidence type="ECO:0000313" key="3">
    <source>
        <dbReference type="Proteomes" id="UP000823775"/>
    </source>
</evidence>
<reference evidence="2 3" key="1">
    <citation type="journal article" date="2021" name="BMC Genomics">
        <title>Datura genome reveals duplications of psychoactive alkaloid biosynthetic genes and high mutation rate following tissue culture.</title>
        <authorList>
            <person name="Rajewski A."/>
            <person name="Carter-House D."/>
            <person name="Stajich J."/>
            <person name="Litt A."/>
        </authorList>
    </citation>
    <scope>NUCLEOTIDE SEQUENCE [LARGE SCALE GENOMIC DNA]</scope>
    <source>
        <strain evidence="2">AR-01</strain>
    </source>
</reference>
<evidence type="ECO:0000313" key="2">
    <source>
        <dbReference type="EMBL" id="MCD9643002.1"/>
    </source>
</evidence>
<proteinExistence type="predicted"/>
<gene>
    <name evidence="2" type="ORF">HAX54_030100</name>
</gene>
<keyword evidence="3" id="KW-1185">Reference proteome</keyword>
<evidence type="ECO:0000256" key="1">
    <source>
        <dbReference type="SAM" id="MobiDB-lite"/>
    </source>
</evidence>
<comment type="caution">
    <text evidence="2">The sequence shown here is derived from an EMBL/GenBank/DDBJ whole genome shotgun (WGS) entry which is preliminary data.</text>
</comment>
<accession>A0ABS8V969</accession>
<name>A0ABS8V969_DATST</name>
<dbReference type="EMBL" id="JACEIK010003756">
    <property type="protein sequence ID" value="MCD9643002.1"/>
    <property type="molecule type" value="Genomic_DNA"/>
</dbReference>
<feature type="region of interest" description="Disordered" evidence="1">
    <location>
        <begin position="129"/>
        <end position="163"/>
    </location>
</feature>
<feature type="region of interest" description="Disordered" evidence="1">
    <location>
        <begin position="38"/>
        <end position="92"/>
    </location>
</feature>
<sequence>MEERKIQAMMDNVKPWVKSEIEAAAQALHARLDILKPTTAVEKGKKRVAKDVREESPKKRRKKERKERKRARAESMQTHETHISELHERAKGADSFTIAQPKLASGYYPSGEPHSAPIVTEAIEATMITGGTTPPIDIPLSAPATASATITEEVPPSQDDRNA</sequence>
<protein>
    <submittedName>
        <fullName evidence="2">Uncharacterized protein</fullName>
    </submittedName>
</protein>
<organism evidence="2 3">
    <name type="scientific">Datura stramonium</name>
    <name type="common">Jimsonweed</name>
    <name type="synonym">Common thornapple</name>
    <dbReference type="NCBI Taxonomy" id="4076"/>
    <lineage>
        <taxon>Eukaryota</taxon>
        <taxon>Viridiplantae</taxon>
        <taxon>Streptophyta</taxon>
        <taxon>Embryophyta</taxon>
        <taxon>Tracheophyta</taxon>
        <taxon>Spermatophyta</taxon>
        <taxon>Magnoliopsida</taxon>
        <taxon>eudicotyledons</taxon>
        <taxon>Gunneridae</taxon>
        <taxon>Pentapetalae</taxon>
        <taxon>asterids</taxon>
        <taxon>lamiids</taxon>
        <taxon>Solanales</taxon>
        <taxon>Solanaceae</taxon>
        <taxon>Solanoideae</taxon>
        <taxon>Datureae</taxon>
        <taxon>Datura</taxon>
    </lineage>
</organism>